<protein>
    <submittedName>
        <fullName evidence="2">MaoC family dehydratase</fullName>
    </submittedName>
</protein>
<dbReference type="PRINTS" id="PR01483">
    <property type="entry name" value="FASYNTHASE"/>
</dbReference>
<sequence>MLKVGDTYEMPFSLTQEQVNAFAELSGDKNPVHIDAAFAANTSFKKPIVHGIFSAAIFSRILGTIFPGDGTIYLGQTLQFKRPVYPGEDYQARVEVVSLDGRNSAIIATVLTHVATGKAVIEGEAKVMHKELIP</sequence>
<dbReference type="InterPro" id="IPR002539">
    <property type="entry name" value="MaoC-like_dom"/>
</dbReference>
<dbReference type="PANTHER" id="PTHR43437">
    <property type="entry name" value="HYDROXYACYL-THIOESTER DEHYDRATASE TYPE 2, MITOCHONDRIAL-RELATED"/>
    <property type="match status" value="1"/>
</dbReference>
<organism evidence="2 3">
    <name type="scientific">Imperialibacter roseus</name>
    <dbReference type="NCBI Taxonomy" id="1324217"/>
    <lineage>
        <taxon>Bacteria</taxon>
        <taxon>Pseudomonadati</taxon>
        <taxon>Bacteroidota</taxon>
        <taxon>Cytophagia</taxon>
        <taxon>Cytophagales</taxon>
        <taxon>Flammeovirgaceae</taxon>
        <taxon>Imperialibacter</taxon>
    </lineage>
</organism>
<dbReference type="InterPro" id="IPR003965">
    <property type="entry name" value="Fatty_acid_synthase"/>
</dbReference>
<accession>A0ABZ0IMB5</accession>
<dbReference type="Gene3D" id="3.10.129.10">
    <property type="entry name" value="Hotdog Thioesterase"/>
    <property type="match status" value="1"/>
</dbReference>
<dbReference type="InterPro" id="IPR050965">
    <property type="entry name" value="UPF0336/Enoyl-CoA_hydratase"/>
</dbReference>
<evidence type="ECO:0000259" key="1">
    <source>
        <dbReference type="Pfam" id="PF01575"/>
    </source>
</evidence>
<reference evidence="2 3" key="1">
    <citation type="journal article" date="2023" name="Microbiol. Resour. Announc.">
        <title>Complete Genome Sequence of Imperialibacter roseus strain P4T.</title>
        <authorList>
            <person name="Tizabi D.R."/>
            <person name="Bachvaroff T."/>
            <person name="Hill R.T."/>
        </authorList>
    </citation>
    <scope>NUCLEOTIDE SEQUENCE [LARGE SCALE GENOMIC DNA]</scope>
    <source>
        <strain evidence="2 3">P4T</strain>
    </source>
</reference>
<dbReference type="EMBL" id="CP136051">
    <property type="protein sequence ID" value="WOK06178.1"/>
    <property type="molecule type" value="Genomic_DNA"/>
</dbReference>
<gene>
    <name evidence="2" type="ORF">RT717_24175</name>
</gene>
<dbReference type="CDD" id="cd03449">
    <property type="entry name" value="R_hydratase"/>
    <property type="match status" value="1"/>
</dbReference>
<dbReference type="PANTHER" id="PTHR43437:SF3">
    <property type="entry name" value="HYDROXYACYL-THIOESTER DEHYDRATASE TYPE 2, MITOCHONDRIAL"/>
    <property type="match status" value="1"/>
</dbReference>
<feature type="domain" description="MaoC-like" evidence="1">
    <location>
        <begin position="10"/>
        <end position="103"/>
    </location>
</feature>
<dbReference type="Pfam" id="PF01575">
    <property type="entry name" value="MaoC_dehydratas"/>
    <property type="match status" value="1"/>
</dbReference>
<evidence type="ECO:0000313" key="2">
    <source>
        <dbReference type="EMBL" id="WOK06178.1"/>
    </source>
</evidence>
<evidence type="ECO:0000313" key="3">
    <source>
        <dbReference type="Proteomes" id="UP001302349"/>
    </source>
</evidence>
<proteinExistence type="predicted"/>
<dbReference type="Proteomes" id="UP001302349">
    <property type="component" value="Chromosome"/>
</dbReference>
<dbReference type="SUPFAM" id="SSF54637">
    <property type="entry name" value="Thioesterase/thiol ester dehydrase-isomerase"/>
    <property type="match status" value="1"/>
</dbReference>
<keyword evidence="3" id="KW-1185">Reference proteome</keyword>
<dbReference type="RefSeq" id="WP_317488911.1">
    <property type="nucleotide sequence ID" value="NZ_CP136051.1"/>
</dbReference>
<name>A0ABZ0IMB5_9BACT</name>
<dbReference type="InterPro" id="IPR029069">
    <property type="entry name" value="HotDog_dom_sf"/>
</dbReference>